<dbReference type="InterPro" id="IPR008811">
    <property type="entry name" value="Glycosyl_hydrolases_36"/>
</dbReference>
<dbReference type="GO" id="GO:0016491">
    <property type="term" value="F:oxidoreductase activity"/>
    <property type="evidence" value="ECO:0007669"/>
    <property type="project" value="InterPro"/>
</dbReference>
<evidence type="ECO:0000313" key="9">
    <source>
        <dbReference type="EMBL" id="CAK7331060.1"/>
    </source>
</evidence>
<dbReference type="GO" id="GO:0046872">
    <property type="term" value="F:metal ion binding"/>
    <property type="evidence" value="ECO:0007669"/>
    <property type="project" value="UniProtKB-KW"/>
</dbReference>
<keyword evidence="4" id="KW-0004">4Fe-4S</keyword>
<dbReference type="SUPFAM" id="SSF56014">
    <property type="entry name" value="Nitrite and sulphite reductase 4Fe-4S domain-like"/>
    <property type="match status" value="1"/>
</dbReference>
<dbReference type="AlphaFoldDB" id="A0AAV1RDS5"/>
<comment type="cofactor">
    <cofactor evidence="2">
        <name>[4Fe-4S] cluster</name>
        <dbReference type="ChEBI" id="CHEBI:49883"/>
    </cofactor>
</comment>
<accession>A0AAV1RDS5</accession>
<gene>
    <name evidence="9" type="ORF">DCAF_LOCUS8277</name>
</gene>
<keyword evidence="6" id="KW-0408">Iron</keyword>
<dbReference type="Gene3D" id="3.30.413.10">
    <property type="entry name" value="Sulfite Reductase Hemoprotein, domain 1"/>
    <property type="match status" value="1"/>
</dbReference>
<comment type="cofactor">
    <cofactor evidence="1">
        <name>siroheme</name>
        <dbReference type="ChEBI" id="CHEBI:60052"/>
    </cofactor>
</comment>
<keyword evidence="8" id="KW-0119">Carbohydrate metabolism</keyword>
<comment type="similarity">
    <text evidence="3">Belongs to the glycosyl hydrolases 36 family.</text>
</comment>
<evidence type="ECO:0000256" key="3">
    <source>
        <dbReference type="ARBA" id="ARBA00007240"/>
    </source>
</evidence>
<comment type="caution">
    <text evidence="9">The sequence shown here is derived from an EMBL/GenBank/DDBJ whole genome shotgun (WGS) entry which is preliminary data.</text>
</comment>
<evidence type="ECO:0000256" key="1">
    <source>
        <dbReference type="ARBA" id="ARBA00001929"/>
    </source>
</evidence>
<evidence type="ECO:0000256" key="6">
    <source>
        <dbReference type="ARBA" id="ARBA00023004"/>
    </source>
</evidence>
<dbReference type="GO" id="GO:0051539">
    <property type="term" value="F:4 iron, 4 sulfur cluster binding"/>
    <property type="evidence" value="ECO:0007669"/>
    <property type="project" value="UniProtKB-KW"/>
</dbReference>
<evidence type="ECO:0000256" key="4">
    <source>
        <dbReference type="ARBA" id="ARBA00022485"/>
    </source>
</evidence>
<keyword evidence="5" id="KW-0479">Metal-binding</keyword>
<dbReference type="Proteomes" id="UP001314170">
    <property type="component" value="Unassembled WGS sequence"/>
</dbReference>
<dbReference type="InterPro" id="IPR017853">
    <property type="entry name" value="GH"/>
</dbReference>
<sequence>MGKKQLQECLATSSESGSRHVFKLGVIQDVRLLSLFRFKVWWMIPRVGNSGSDILIETQMLLLEARKGQDLDKSNDSPSYILFLPFLDVEFRSSLQGNSSNELEFCLESGDPAIVTSQSIRAVFVNHGNRPFDLVKESMKSMPGILDVFGWCTWDAFYQEVNPQGIKDGLKRFGGRLVSTEENNKFRRTANESLGDAPNNLKHFVADIKRTFGLKYVYVWHALLGYWGGLVPNARETKKYSPRLTYPLQSRGNLANMRDLSMDCMEKYGNRPNRAQPKYVDPLNLTAMACPALPLCPLAITEAERGIPDIFKRVRAVFEKVGLKYNESVVIRATGSPNGCARPYMAEVGFVGDGPNSYQVYQGLN</sequence>
<keyword evidence="10" id="KW-1185">Reference proteome</keyword>
<dbReference type="InterPro" id="IPR045854">
    <property type="entry name" value="NO2/SO3_Rdtase_4Fe4S_sf"/>
</dbReference>
<keyword evidence="7" id="KW-0411">Iron-sulfur</keyword>
<dbReference type="PANTHER" id="PTHR31268">
    <property type="match status" value="1"/>
</dbReference>
<dbReference type="PRINTS" id="PR00397">
    <property type="entry name" value="SIROHAEM"/>
</dbReference>
<evidence type="ECO:0000313" key="10">
    <source>
        <dbReference type="Proteomes" id="UP001314170"/>
    </source>
</evidence>
<evidence type="ECO:0000256" key="5">
    <source>
        <dbReference type="ARBA" id="ARBA00022723"/>
    </source>
</evidence>
<reference evidence="9 10" key="1">
    <citation type="submission" date="2024-01" db="EMBL/GenBank/DDBJ databases">
        <authorList>
            <person name="Waweru B."/>
        </authorList>
    </citation>
    <scope>NUCLEOTIDE SEQUENCE [LARGE SCALE GENOMIC DNA]</scope>
</reference>
<protein>
    <submittedName>
        <fullName evidence="9">Uncharacterized protein</fullName>
    </submittedName>
</protein>
<dbReference type="EMBL" id="CAWUPB010000913">
    <property type="protein sequence ID" value="CAK7331060.1"/>
    <property type="molecule type" value="Genomic_DNA"/>
</dbReference>
<evidence type="ECO:0000256" key="7">
    <source>
        <dbReference type="ARBA" id="ARBA00023014"/>
    </source>
</evidence>
<evidence type="ECO:0000256" key="8">
    <source>
        <dbReference type="ARBA" id="ARBA00023277"/>
    </source>
</evidence>
<dbReference type="GO" id="GO:0020037">
    <property type="term" value="F:heme binding"/>
    <property type="evidence" value="ECO:0007669"/>
    <property type="project" value="InterPro"/>
</dbReference>
<dbReference type="PANTHER" id="PTHR31268:SF26">
    <property type="entry name" value="GALACTINOL--SUCROSE GALACTOSYLTRANSFERASE"/>
    <property type="match status" value="1"/>
</dbReference>
<proteinExistence type="inferred from homology"/>
<dbReference type="SUPFAM" id="SSF51445">
    <property type="entry name" value="(Trans)glycosidases"/>
    <property type="match status" value="1"/>
</dbReference>
<name>A0AAV1RDS5_9ROSI</name>
<dbReference type="InterPro" id="IPR006066">
    <property type="entry name" value="NO2/SO3_Rdtase_FeS/sirohaem_BS"/>
</dbReference>
<dbReference type="Pfam" id="PF05691">
    <property type="entry name" value="Raffinose_syn"/>
    <property type="match status" value="1"/>
</dbReference>
<organism evidence="9 10">
    <name type="scientific">Dovyalis caffra</name>
    <dbReference type="NCBI Taxonomy" id="77055"/>
    <lineage>
        <taxon>Eukaryota</taxon>
        <taxon>Viridiplantae</taxon>
        <taxon>Streptophyta</taxon>
        <taxon>Embryophyta</taxon>
        <taxon>Tracheophyta</taxon>
        <taxon>Spermatophyta</taxon>
        <taxon>Magnoliopsida</taxon>
        <taxon>eudicotyledons</taxon>
        <taxon>Gunneridae</taxon>
        <taxon>Pentapetalae</taxon>
        <taxon>rosids</taxon>
        <taxon>fabids</taxon>
        <taxon>Malpighiales</taxon>
        <taxon>Salicaceae</taxon>
        <taxon>Flacourtieae</taxon>
        <taxon>Dovyalis</taxon>
    </lineage>
</organism>
<evidence type="ECO:0000256" key="2">
    <source>
        <dbReference type="ARBA" id="ARBA00001966"/>
    </source>
</evidence>